<dbReference type="InterPro" id="IPR017968">
    <property type="entry name" value="Acylphosphatase_CS"/>
</dbReference>
<feature type="active site" evidence="1">
    <location>
        <position position="168"/>
    </location>
</feature>
<dbReference type="GO" id="GO:0003998">
    <property type="term" value="F:acylphosphatase activity"/>
    <property type="evidence" value="ECO:0007669"/>
    <property type="project" value="UniProtKB-EC"/>
</dbReference>
<feature type="active site" evidence="1">
    <location>
        <position position="186"/>
    </location>
</feature>
<dbReference type="PROSITE" id="PS51160">
    <property type="entry name" value="ACYLPHOSPHATASE_3"/>
    <property type="match status" value="1"/>
</dbReference>
<dbReference type="InterPro" id="IPR001792">
    <property type="entry name" value="Acylphosphatase-like_dom"/>
</dbReference>
<gene>
    <name evidence="4" type="ORF">CXB51_003054</name>
</gene>
<evidence type="ECO:0000256" key="1">
    <source>
        <dbReference type="PROSITE-ProRule" id="PRU00520"/>
    </source>
</evidence>
<organism evidence="4 5">
    <name type="scientific">Gossypium anomalum</name>
    <dbReference type="NCBI Taxonomy" id="47600"/>
    <lineage>
        <taxon>Eukaryota</taxon>
        <taxon>Viridiplantae</taxon>
        <taxon>Streptophyta</taxon>
        <taxon>Embryophyta</taxon>
        <taxon>Tracheophyta</taxon>
        <taxon>Spermatophyta</taxon>
        <taxon>Magnoliopsida</taxon>
        <taxon>eudicotyledons</taxon>
        <taxon>Gunneridae</taxon>
        <taxon>Pentapetalae</taxon>
        <taxon>rosids</taxon>
        <taxon>malvids</taxon>
        <taxon>Malvales</taxon>
        <taxon>Malvaceae</taxon>
        <taxon>Malvoideae</taxon>
        <taxon>Gossypium</taxon>
    </lineage>
</organism>
<proteinExistence type="inferred from homology"/>
<accession>A0A8J6DDK8</accession>
<keyword evidence="1" id="KW-0378">Hydrolase</keyword>
<dbReference type="Gene3D" id="3.30.70.100">
    <property type="match status" value="1"/>
</dbReference>
<dbReference type="PANTHER" id="PTHR47268:SF4">
    <property type="entry name" value="ACYLPHOSPHATASE"/>
    <property type="match status" value="1"/>
</dbReference>
<dbReference type="PRINTS" id="PR00112">
    <property type="entry name" value="ACYLPHPHTASE"/>
</dbReference>
<dbReference type="AlphaFoldDB" id="A0A8J6DDK8"/>
<evidence type="ECO:0000256" key="2">
    <source>
        <dbReference type="RuleBase" id="RU004168"/>
    </source>
</evidence>
<sequence>MKRKKEKTHPCFLCLISREFLVSSPPIKTNHFRKVKTNMGSAQPLALTPALTLINRQTSTRFRYIKNLHCFTPKTWSRNADTSFDCRFPFLSYSISPPLHPSFPLCSRFPLPRPPLPSLFPLGFHPLRSFLMSSMATPQAAASDSSQPSETKTVRVVIKGRVQGVFYRNWTIENATQLGLKGWVRNKRDGSVEALFSGTPDSVEEMEQRCRRGPPAAMVTGLQVFPSDDDPGTGFQRKQTLSLPAGCTKEMLESREICQATRSNVMILDSDMKIREEKVHVCIWEINSIGVPVKEIRKEKDAACCSFPRF</sequence>
<protein>
    <recommendedName>
        <fullName evidence="1">acylphosphatase</fullName>
        <ecNumber evidence="1">3.6.1.7</ecNumber>
    </recommendedName>
</protein>
<dbReference type="InterPro" id="IPR020456">
    <property type="entry name" value="Acylphosphatase"/>
</dbReference>
<comment type="catalytic activity">
    <reaction evidence="1">
        <text>an acyl phosphate + H2O = a carboxylate + phosphate + H(+)</text>
        <dbReference type="Rhea" id="RHEA:14965"/>
        <dbReference type="ChEBI" id="CHEBI:15377"/>
        <dbReference type="ChEBI" id="CHEBI:15378"/>
        <dbReference type="ChEBI" id="CHEBI:29067"/>
        <dbReference type="ChEBI" id="CHEBI:43474"/>
        <dbReference type="ChEBI" id="CHEBI:59918"/>
        <dbReference type="EC" id="3.6.1.7"/>
    </reaction>
</comment>
<keyword evidence="5" id="KW-1185">Reference proteome</keyword>
<dbReference type="PROSITE" id="PS00151">
    <property type="entry name" value="ACYLPHOSPHATASE_2"/>
    <property type="match status" value="1"/>
</dbReference>
<dbReference type="OrthoDB" id="7961613at2759"/>
<dbReference type="Pfam" id="PF00708">
    <property type="entry name" value="Acylphosphatase"/>
    <property type="match status" value="1"/>
</dbReference>
<dbReference type="PANTHER" id="PTHR47268">
    <property type="entry name" value="ACYLPHOSPHATASE"/>
    <property type="match status" value="1"/>
</dbReference>
<evidence type="ECO:0000259" key="3">
    <source>
        <dbReference type="PROSITE" id="PS51160"/>
    </source>
</evidence>
<feature type="domain" description="Acylphosphatase-like" evidence="3">
    <location>
        <begin position="153"/>
        <end position="239"/>
    </location>
</feature>
<dbReference type="SUPFAM" id="SSF54975">
    <property type="entry name" value="Acylphosphatase/BLUF domain-like"/>
    <property type="match status" value="1"/>
</dbReference>
<name>A0A8J6DDK8_9ROSI</name>
<evidence type="ECO:0000313" key="4">
    <source>
        <dbReference type="EMBL" id="KAG8500963.1"/>
    </source>
</evidence>
<dbReference type="EMBL" id="JAHUZN010000002">
    <property type="protein sequence ID" value="KAG8500963.1"/>
    <property type="molecule type" value="Genomic_DNA"/>
</dbReference>
<comment type="caution">
    <text evidence="4">The sequence shown here is derived from an EMBL/GenBank/DDBJ whole genome shotgun (WGS) entry which is preliminary data.</text>
</comment>
<comment type="similarity">
    <text evidence="2">Belongs to the acylphosphatase family.</text>
</comment>
<dbReference type="InterPro" id="IPR036046">
    <property type="entry name" value="Acylphosphatase-like_dom_sf"/>
</dbReference>
<dbReference type="Proteomes" id="UP000701853">
    <property type="component" value="Chromosome 2"/>
</dbReference>
<evidence type="ECO:0000313" key="5">
    <source>
        <dbReference type="Proteomes" id="UP000701853"/>
    </source>
</evidence>
<reference evidence="4 5" key="1">
    <citation type="journal article" date="2021" name="bioRxiv">
        <title>The Gossypium anomalum genome as a resource for cotton improvement and evolutionary analysis of hybrid incompatibility.</title>
        <authorList>
            <person name="Grover C.E."/>
            <person name="Yuan D."/>
            <person name="Arick M.A."/>
            <person name="Miller E.R."/>
            <person name="Hu G."/>
            <person name="Peterson D.G."/>
            <person name="Wendel J.F."/>
            <person name="Udall J.A."/>
        </authorList>
    </citation>
    <scope>NUCLEOTIDE SEQUENCE [LARGE SCALE GENOMIC DNA]</scope>
    <source>
        <strain evidence="4">JFW-Udall</strain>
        <tissue evidence="4">Leaf</tissue>
    </source>
</reference>
<dbReference type="EC" id="3.6.1.7" evidence="1"/>